<name>A0ABX1VWI2_9FIRM</name>
<gene>
    <name evidence="2" type="ORF">G9470_12290</name>
</gene>
<dbReference type="RefSeq" id="WP_170821742.1">
    <property type="nucleotide sequence ID" value="NZ_JAAOXG010000021.1"/>
</dbReference>
<accession>A0ABX1VWI2</accession>
<proteinExistence type="predicted"/>
<dbReference type="EMBL" id="JAAOXG010000021">
    <property type="protein sequence ID" value="NNJ30563.1"/>
    <property type="molecule type" value="Genomic_DNA"/>
</dbReference>
<evidence type="ECO:0000313" key="2">
    <source>
        <dbReference type="EMBL" id="NNJ30563.1"/>
    </source>
</evidence>
<feature type="transmembrane region" description="Helical" evidence="1">
    <location>
        <begin position="6"/>
        <end position="25"/>
    </location>
</feature>
<comment type="caution">
    <text evidence="2">The sequence shown here is derived from an EMBL/GenBank/DDBJ whole genome shotgun (WGS) entry which is preliminary data.</text>
</comment>
<evidence type="ECO:0000256" key="1">
    <source>
        <dbReference type="SAM" id="Phobius"/>
    </source>
</evidence>
<dbReference type="Proteomes" id="UP000539052">
    <property type="component" value="Unassembled WGS sequence"/>
</dbReference>
<reference evidence="2 3" key="1">
    <citation type="submission" date="2020-03" db="EMBL/GenBank/DDBJ databases">
        <title>Genome Sequence of industrial isolate, B5A.</title>
        <authorList>
            <person name="Sharma S."/>
            <person name="Patil P.B."/>
            <person name="Korpole S."/>
        </authorList>
    </citation>
    <scope>NUCLEOTIDE SEQUENCE [LARGE SCALE GENOMIC DNA]</scope>
    <source>
        <strain evidence="2 3">PI-S10-B5A</strain>
    </source>
</reference>
<sequence length="106" mass="12088">MVSETTIIVSIIGAVFASTGFWAFLTAMIQRRDRKESAEAQMLKGLGHDRICYLGSCYIQQGYITKDDYENLHDYLFVPYKKLGGNGTAEKIMKEVDKLPLREMEE</sequence>
<keyword evidence="1" id="KW-0472">Membrane</keyword>
<organism evidence="2 3">
    <name type="scientific">Lacrimispora defluvii</name>
    <dbReference type="NCBI Taxonomy" id="2719233"/>
    <lineage>
        <taxon>Bacteria</taxon>
        <taxon>Bacillati</taxon>
        <taxon>Bacillota</taxon>
        <taxon>Clostridia</taxon>
        <taxon>Lachnospirales</taxon>
        <taxon>Lachnospiraceae</taxon>
        <taxon>Lacrimispora</taxon>
    </lineage>
</organism>
<keyword evidence="3" id="KW-1185">Reference proteome</keyword>
<evidence type="ECO:0000313" key="3">
    <source>
        <dbReference type="Proteomes" id="UP000539052"/>
    </source>
</evidence>
<keyword evidence="1" id="KW-0812">Transmembrane</keyword>
<keyword evidence="1" id="KW-1133">Transmembrane helix</keyword>
<protein>
    <submittedName>
        <fullName evidence="2">Uncharacterized protein</fullName>
    </submittedName>
</protein>